<sequence length="153" mass="16896">MIASELTRLLELPEPIYIHLAAAQAGAIPFTCRGFGIRVDEASHRVRVMILRSQRSRLEPLLAEQGRLAVLLTSGITNQSLQLKGIAVGSEPVTPDDQEMLERQGRMTARCFPHLAALHRVRASECVTVRMNVERIYLQTPGPQAGTLLMGRS</sequence>
<accession>A0ABV5KHL1</accession>
<reference evidence="1 2" key="1">
    <citation type="submission" date="2024-09" db="EMBL/GenBank/DDBJ databases">
        <authorList>
            <person name="Sun Q."/>
            <person name="Mori K."/>
        </authorList>
    </citation>
    <scope>NUCLEOTIDE SEQUENCE [LARGE SCALE GENOMIC DNA]</scope>
    <source>
        <strain evidence="1 2">TISTR 2452</strain>
    </source>
</reference>
<comment type="caution">
    <text evidence="1">The sequence shown here is derived from an EMBL/GenBank/DDBJ whole genome shotgun (WGS) entry which is preliminary data.</text>
</comment>
<organism evidence="1 2">
    <name type="scientific">Paenibacillus aurantiacus</name>
    <dbReference type="NCBI Taxonomy" id="1936118"/>
    <lineage>
        <taxon>Bacteria</taxon>
        <taxon>Bacillati</taxon>
        <taxon>Bacillota</taxon>
        <taxon>Bacilli</taxon>
        <taxon>Bacillales</taxon>
        <taxon>Paenibacillaceae</taxon>
        <taxon>Paenibacillus</taxon>
    </lineage>
</organism>
<dbReference type="RefSeq" id="WP_377489110.1">
    <property type="nucleotide sequence ID" value="NZ_JBHMDO010000003.1"/>
</dbReference>
<evidence type="ECO:0008006" key="3">
    <source>
        <dbReference type="Google" id="ProtNLM"/>
    </source>
</evidence>
<protein>
    <recommendedName>
        <fullName evidence="3">Pyridoxamine 5'-phosphate oxidase family protein</fullName>
    </recommendedName>
</protein>
<name>A0ABV5KHL1_9BACL</name>
<keyword evidence="2" id="KW-1185">Reference proteome</keyword>
<gene>
    <name evidence="1" type="ORF">ACFFSY_02015</name>
</gene>
<proteinExistence type="predicted"/>
<evidence type="ECO:0000313" key="2">
    <source>
        <dbReference type="Proteomes" id="UP001589747"/>
    </source>
</evidence>
<evidence type="ECO:0000313" key="1">
    <source>
        <dbReference type="EMBL" id="MFB9324714.1"/>
    </source>
</evidence>
<dbReference type="Proteomes" id="UP001589747">
    <property type="component" value="Unassembled WGS sequence"/>
</dbReference>
<dbReference type="EMBL" id="JBHMDO010000003">
    <property type="protein sequence ID" value="MFB9324714.1"/>
    <property type="molecule type" value="Genomic_DNA"/>
</dbReference>